<keyword evidence="9 17" id="KW-0418">Kinase</keyword>
<keyword evidence="8" id="KW-0547">Nucleotide-binding</keyword>
<dbReference type="SUPFAM" id="SSF55874">
    <property type="entry name" value="ATPase domain of HSP90 chaperone/DNA topoisomerase II/histidine kinase"/>
    <property type="match status" value="1"/>
</dbReference>
<keyword evidence="12" id="KW-0902">Two-component regulatory system</keyword>
<dbReference type="SMART" id="SM00388">
    <property type="entry name" value="HisKA"/>
    <property type="match status" value="1"/>
</dbReference>
<evidence type="ECO:0000256" key="10">
    <source>
        <dbReference type="ARBA" id="ARBA00022840"/>
    </source>
</evidence>
<keyword evidence="5" id="KW-0597">Phosphoprotein</keyword>
<keyword evidence="7 14" id="KW-0812">Transmembrane</keyword>
<feature type="transmembrane region" description="Helical" evidence="14">
    <location>
        <begin position="7"/>
        <end position="30"/>
    </location>
</feature>
<dbReference type="EC" id="2.7.13.3" evidence="3"/>
<comment type="subcellular location">
    <subcellularLocation>
        <location evidence="2">Cell membrane</location>
        <topology evidence="2">Multi-pass membrane protein</topology>
    </subcellularLocation>
</comment>
<dbReference type="SUPFAM" id="SSF158472">
    <property type="entry name" value="HAMP domain-like"/>
    <property type="match status" value="1"/>
</dbReference>
<dbReference type="InterPro" id="IPR003660">
    <property type="entry name" value="HAMP_dom"/>
</dbReference>
<dbReference type="RefSeq" id="WP_110517868.1">
    <property type="nucleotide sequence ID" value="NZ_PDOF01000001.1"/>
</dbReference>
<dbReference type="CDD" id="cd06225">
    <property type="entry name" value="HAMP"/>
    <property type="match status" value="1"/>
</dbReference>
<keyword evidence="13 14" id="KW-0472">Membrane</keyword>
<protein>
    <recommendedName>
        <fullName evidence="3">histidine kinase</fullName>
        <ecNumber evidence="3">2.7.13.3</ecNumber>
    </recommendedName>
</protein>
<dbReference type="InterPro" id="IPR003661">
    <property type="entry name" value="HisK_dim/P_dom"/>
</dbReference>
<evidence type="ECO:0000256" key="12">
    <source>
        <dbReference type="ARBA" id="ARBA00023012"/>
    </source>
</evidence>
<organism evidence="17 18">
    <name type="scientific">Alteribacter lacisalsi</name>
    <dbReference type="NCBI Taxonomy" id="2045244"/>
    <lineage>
        <taxon>Bacteria</taxon>
        <taxon>Bacillati</taxon>
        <taxon>Bacillota</taxon>
        <taxon>Bacilli</taxon>
        <taxon>Bacillales</taxon>
        <taxon>Bacillaceae</taxon>
        <taxon>Alteribacter</taxon>
    </lineage>
</organism>
<keyword evidence="10" id="KW-0067">ATP-binding</keyword>
<dbReference type="AlphaFoldDB" id="A0A2W0HAD7"/>
<dbReference type="SUPFAM" id="SSF47384">
    <property type="entry name" value="Homodimeric domain of signal transducing histidine kinase"/>
    <property type="match status" value="1"/>
</dbReference>
<dbReference type="Pfam" id="PF00512">
    <property type="entry name" value="HisKA"/>
    <property type="match status" value="1"/>
</dbReference>
<evidence type="ECO:0000259" key="16">
    <source>
        <dbReference type="PROSITE" id="PS50885"/>
    </source>
</evidence>
<dbReference type="Proteomes" id="UP000248066">
    <property type="component" value="Unassembled WGS sequence"/>
</dbReference>
<comment type="catalytic activity">
    <reaction evidence="1">
        <text>ATP + protein L-histidine = ADP + protein N-phospho-L-histidine.</text>
        <dbReference type="EC" id="2.7.13.3"/>
    </reaction>
</comment>
<name>A0A2W0HAD7_9BACI</name>
<dbReference type="InterPro" id="IPR050428">
    <property type="entry name" value="TCS_sensor_his_kinase"/>
</dbReference>
<evidence type="ECO:0000259" key="15">
    <source>
        <dbReference type="PROSITE" id="PS50109"/>
    </source>
</evidence>
<dbReference type="CDD" id="cd00082">
    <property type="entry name" value="HisKA"/>
    <property type="match status" value="1"/>
</dbReference>
<evidence type="ECO:0000256" key="9">
    <source>
        <dbReference type="ARBA" id="ARBA00022777"/>
    </source>
</evidence>
<evidence type="ECO:0000256" key="4">
    <source>
        <dbReference type="ARBA" id="ARBA00022475"/>
    </source>
</evidence>
<dbReference type="FunFam" id="1.10.287.130:FF:000001">
    <property type="entry name" value="Two-component sensor histidine kinase"/>
    <property type="match status" value="1"/>
</dbReference>
<dbReference type="GO" id="GO:0000155">
    <property type="term" value="F:phosphorelay sensor kinase activity"/>
    <property type="evidence" value="ECO:0007669"/>
    <property type="project" value="InterPro"/>
</dbReference>
<evidence type="ECO:0000256" key="5">
    <source>
        <dbReference type="ARBA" id="ARBA00022553"/>
    </source>
</evidence>
<keyword evidence="4" id="KW-1003">Cell membrane</keyword>
<accession>A0A2W0HAD7</accession>
<evidence type="ECO:0000256" key="8">
    <source>
        <dbReference type="ARBA" id="ARBA00022741"/>
    </source>
</evidence>
<dbReference type="CDD" id="cd00075">
    <property type="entry name" value="HATPase"/>
    <property type="match status" value="1"/>
</dbReference>
<dbReference type="Gene3D" id="1.10.287.130">
    <property type="match status" value="1"/>
</dbReference>
<sequence length="452" mass="49899">MKLSQRITVYTTVTLFLILAIVNSGIYLLFHYYTMNAETDRALSQARTVVEAMQATGFGQEEAGSFIRASVPEGGMIRIVRENGDTPIAVTKNVQLNSVDAVYSSNEQRDDVLFEEIRYARAVTPVIWTDGSIASLEFLSPMNTHEETVGILRVILLLSTAVILIPSFFAARALSRFILRPIQNLVSTMNHIRDQGTFKKIEIDARAKDELTDMGRTFNHMIDLLKENFDKQKQFVSDASHELKTPLTVITSYAALLKRWGKDRPEVLEEAVNAIESESRRMKDMTNQMLALASGETEETLEVSRVDICKAAEGIAKKLGTAYSRKVNVECCGPAVLNGDAGKLNQLLFILVDNALKYSEEQVEIRIEGHNDSISIQIKDYGIGIPKKDQAAVFERFFRVDKARARKTGGTGLGLSIARAIASAHKGSVSVKSREGAGSVFTVTLPSGEVNV</sequence>
<gene>
    <name evidence="17" type="ORF">CR205_05845</name>
</gene>
<evidence type="ECO:0000256" key="7">
    <source>
        <dbReference type="ARBA" id="ARBA00022692"/>
    </source>
</evidence>
<dbReference type="Gene3D" id="6.10.340.10">
    <property type="match status" value="1"/>
</dbReference>
<keyword evidence="11 14" id="KW-1133">Transmembrane helix</keyword>
<evidence type="ECO:0000256" key="11">
    <source>
        <dbReference type="ARBA" id="ARBA00022989"/>
    </source>
</evidence>
<dbReference type="EMBL" id="PDOF01000001">
    <property type="protein sequence ID" value="PYZ98117.1"/>
    <property type="molecule type" value="Genomic_DNA"/>
</dbReference>
<dbReference type="PANTHER" id="PTHR45436">
    <property type="entry name" value="SENSOR HISTIDINE KINASE YKOH"/>
    <property type="match status" value="1"/>
</dbReference>
<evidence type="ECO:0000256" key="2">
    <source>
        <dbReference type="ARBA" id="ARBA00004651"/>
    </source>
</evidence>
<dbReference type="PROSITE" id="PS50885">
    <property type="entry name" value="HAMP"/>
    <property type="match status" value="1"/>
</dbReference>
<evidence type="ECO:0000256" key="3">
    <source>
        <dbReference type="ARBA" id="ARBA00012438"/>
    </source>
</evidence>
<evidence type="ECO:0000256" key="6">
    <source>
        <dbReference type="ARBA" id="ARBA00022679"/>
    </source>
</evidence>
<feature type="domain" description="HAMP" evidence="16">
    <location>
        <begin position="176"/>
        <end position="230"/>
    </location>
</feature>
<dbReference type="Pfam" id="PF00672">
    <property type="entry name" value="HAMP"/>
    <property type="match status" value="1"/>
</dbReference>
<evidence type="ECO:0000313" key="18">
    <source>
        <dbReference type="Proteomes" id="UP000248066"/>
    </source>
</evidence>
<dbReference type="InterPro" id="IPR003594">
    <property type="entry name" value="HATPase_dom"/>
</dbReference>
<evidence type="ECO:0000256" key="13">
    <source>
        <dbReference type="ARBA" id="ARBA00023136"/>
    </source>
</evidence>
<dbReference type="PRINTS" id="PR00344">
    <property type="entry name" value="BCTRLSENSOR"/>
</dbReference>
<dbReference type="PANTHER" id="PTHR45436:SF5">
    <property type="entry name" value="SENSOR HISTIDINE KINASE TRCS"/>
    <property type="match status" value="1"/>
</dbReference>
<dbReference type="SMART" id="SM00304">
    <property type="entry name" value="HAMP"/>
    <property type="match status" value="1"/>
</dbReference>
<feature type="domain" description="Histidine kinase" evidence="15">
    <location>
        <begin position="238"/>
        <end position="449"/>
    </location>
</feature>
<dbReference type="GO" id="GO:0005524">
    <property type="term" value="F:ATP binding"/>
    <property type="evidence" value="ECO:0007669"/>
    <property type="project" value="UniProtKB-KW"/>
</dbReference>
<evidence type="ECO:0000313" key="17">
    <source>
        <dbReference type="EMBL" id="PYZ98117.1"/>
    </source>
</evidence>
<evidence type="ECO:0000256" key="1">
    <source>
        <dbReference type="ARBA" id="ARBA00000085"/>
    </source>
</evidence>
<comment type="caution">
    <text evidence="17">The sequence shown here is derived from an EMBL/GenBank/DDBJ whole genome shotgun (WGS) entry which is preliminary data.</text>
</comment>
<dbReference type="SMART" id="SM00387">
    <property type="entry name" value="HATPase_c"/>
    <property type="match status" value="1"/>
</dbReference>
<reference evidence="17 18" key="1">
    <citation type="submission" date="2017-10" db="EMBL/GenBank/DDBJ databases">
        <title>Bacillus sp. nov., a halophilic bacterium isolated from a Yangshapao Lake.</title>
        <authorList>
            <person name="Wang H."/>
        </authorList>
    </citation>
    <scope>NUCLEOTIDE SEQUENCE [LARGE SCALE GENOMIC DNA]</scope>
    <source>
        <strain evidence="17 18">YSP-3</strain>
    </source>
</reference>
<proteinExistence type="predicted"/>
<dbReference type="InterPro" id="IPR036097">
    <property type="entry name" value="HisK_dim/P_sf"/>
</dbReference>
<evidence type="ECO:0000256" key="14">
    <source>
        <dbReference type="SAM" id="Phobius"/>
    </source>
</evidence>
<feature type="transmembrane region" description="Helical" evidence="14">
    <location>
        <begin position="150"/>
        <end position="171"/>
    </location>
</feature>
<dbReference type="GO" id="GO:0005886">
    <property type="term" value="C:plasma membrane"/>
    <property type="evidence" value="ECO:0007669"/>
    <property type="project" value="UniProtKB-SubCell"/>
</dbReference>
<dbReference type="InterPro" id="IPR005467">
    <property type="entry name" value="His_kinase_dom"/>
</dbReference>
<keyword evidence="18" id="KW-1185">Reference proteome</keyword>
<dbReference type="InterPro" id="IPR004358">
    <property type="entry name" value="Sig_transdc_His_kin-like_C"/>
</dbReference>
<dbReference type="FunFam" id="3.30.565.10:FF:000006">
    <property type="entry name" value="Sensor histidine kinase WalK"/>
    <property type="match status" value="1"/>
</dbReference>
<dbReference type="PROSITE" id="PS50109">
    <property type="entry name" value="HIS_KIN"/>
    <property type="match status" value="1"/>
</dbReference>
<dbReference type="Pfam" id="PF02518">
    <property type="entry name" value="HATPase_c"/>
    <property type="match status" value="1"/>
</dbReference>
<dbReference type="Gene3D" id="3.30.565.10">
    <property type="entry name" value="Histidine kinase-like ATPase, C-terminal domain"/>
    <property type="match status" value="1"/>
</dbReference>
<dbReference type="OrthoDB" id="9786919at2"/>
<keyword evidence="6" id="KW-0808">Transferase</keyword>
<dbReference type="InterPro" id="IPR036890">
    <property type="entry name" value="HATPase_C_sf"/>
</dbReference>